<feature type="DNA-binding region" description="H-T-H motif" evidence="7">
    <location>
        <begin position="16"/>
        <end position="55"/>
    </location>
</feature>
<evidence type="ECO:0000259" key="8">
    <source>
        <dbReference type="SMART" id="SM00881"/>
    </source>
</evidence>
<accession>A0A8J6I109</accession>
<dbReference type="NCBIfam" id="NF003995">
    <property type="entry name" value="PRK05472.2-4"/>
    <property type="match status" value="1"/>
</dbReference>
<feature type="binding site" evidence="7">
    <location>
        <begin position="90"/>
        <end position="95"/>
    </location>
    <ligand>
        <name>NAD(+)</name>
        <dbReference type="ChEBI" id="CHEBI:57540"/>
    </ligand>
</feature>
<dbReference type="Proteomes" id="UP000657177">
    <property type="component" value="Unassembled WGS sequence"/>
</dbReference>
<comment type="subcellular location">
    <subcellularLocation>
        <location evidence="7">Cytoplasm</location>
    </subcellularLocation>
</comment>
<dbReference type="AlphaFoldDB" id="A0A8J6I109"/>
<comment type="subunit">
    <text evidence="7">Homodimer.</text>
</comment>
<dbReference type="SUPFAM" id="SSF51735">
    <property type="entry name" value="NAD(P)-binding Rossmann-fold domains"/>
    <property type="match status" value="1"/>
</dbReference>
<dbReference type="InterPro" id="IPR003781">
    <property type="entry name" value="CoA-bd"/>
</dbReference>
<dbReference type="GO" id="GO:0051775">
    <property type="term" value="P:response to redox state"/>
    <property type="evidence" value="ECO:0007669"/>
    <property type="project" value="InterPro"/>
</dbReference>
<proteinExistence type="inferred from homology"/>
<dbReference type="GO" id="GO:0045892">
    <property type="term" value="P:negative regulation of DNA-templated transcription"/>
    <property type="evidence" value="ECO:0007669"/>
    <property type="project" value="InterPro"/>
</dbReference>
<comment type="caution">
    <text evidence="9">The sequence shown here is derived from an EMBL/GenBank/DDBJ whole genome shotgun (WGS) entry which is preliminary data.</text>
</comment>
<dbReference type="InterPro" id="IPR009718">
    <property type="entry name" value="Rex_DNA-bd_C_dom"/>
</dbReference>
<reference evidence="9" key="1">
    <citation type="submission" date="2020-06" db="EMBL/GenBank/DDBJ databases">
        <title>Novel chitinolytic bacterium.</title>
        <authorList>
            <person name="Ungkulpasvich U."/>
            <person name="Kosugi A."/>
            <person name="Uke A."/>
        </authorList>
    </citation>
    <scope>NUCLEOTIDE SEQUENCE</scope>
    <source>
        <strain evidence="9">UUS1-1</strain>
    </source>
</reference>
<keyword evidence="5 7" id="KW-0238">DNA-binding</keyword>
<dbReference type="Gene3D" id="3.40.50.720">
    <property type="entry name" value="NAD(P)-binding Rossmann-like Domain"/>
    <property type="match status" value="1"/>
</dbReference>
<dbReference type="Gene3D" id="1.10.10.10">
    <property type="entry name" value="Winged helix-like DNA-binding domain superfamily/Winged helix DNA-binding domain"/>
    <property type="match status" value="1"/>
</dbReference>
<dbReference type="SUPFAM" id="SSF46785">
    <property type="entry name" value="Winged helix' DNA-binding domain"/>
    <property type="match status" value="1"/>
</dbReference>
<evidence type="ECO:0000256" key="3">
    <source>
        <dbReference type="ARBA" id="ARBA00023015"/>
    </source>
</evidence>
<dbReference type="GO" id="GO:0005737">
    <property type="term" value="C:cytoplasm"/>
    <property type="evidence" value="ECO:0007669"/>
    <property type="project" value="UniProtKB-SubCell"/>
</dbReference>
<evidence type="ECO:0000256" key="7">
    <source>
        <dbReference type="HAMAP-Rule" id="MF_01131"/>
    </source>
</evidence>
<evidence type="ECO:0000313" key="9">
    <source>
        <dbReference type="EMBL" id="MBA2132329.1"/>
    </source>
</evidence>
<name>A0A8J6I109_9FIRM</name>
<dbReference type="RefSeq" id="WP_181338782.1">
    <property type="nucleotide sequence ID" value="NZ_JAAKDE010000003.1"/>
</dbReference>
<comment type="function">
    <text evidence="7">Modulates transcription in response to changes in cellular NADH/NAD(+) redox state.</text>
</comment>
<dbReference type="EMBL" id="JAAKDE010000003">
    <property type="protein sequence ID" value="MBA2132329.1"/>
    <property type="molecule type" value="Genomic_DNA"/>
</dbReference>
<evidence type="ECO:0000256" key="5">
    <source>
        <dbReference type="ARBA" id="ARBA00023125"/>
    </source>
</evidence>
<dbReference type="Pfam" id="PF02629">
    <property type="entry name" value="CoA_binding"/>
    <property type="match status" value="1"/>
</dbReference>
<dbReference type="InterPro" id="IPR036390">
    <property type="entry name" value="WH_DNA-bd_sf"/>
</dbReference>
<dbReference type="NCBIfam" id="NF003996">
    <property type="entry name" value="PRK05472.2-5"/>
    <property type="match status" value="1"/>
</dbReference>
<dbReference type="HAMAP" id="MF_01131">
    <property type="entry name" value="Rex"/>
    <property type="match status" value="1"/>
</dbReference>
<sequence length="228" mass="25598">MRQRRVPDVVVNRLPLYLRVLSEIDVDHAPIISSYELGERTGITPGQIRKDLSMFGVFGKQGVGYDVSILRGELRRILKLNRIVNVGLVGVGNLGQAFLRYGADRQREILSREGLRMRAAFDQDERKIGRRIAVVEVYPVARMPELIKKLDLKIMILTVPAGAAQEILDRCVASGVKAFLNFAPVKLTVPAGVRVHHADFTLQLESLAYYSREWEGNEEQTNIESGTD</sequence>
<dbReference type="InterPro" id="IPR022876">
    <property type="entry name" value="Tscrpt_rep_Rex"/>
</dbReference>
<comment type="similarity">
    <text evidence="7">Belongs to the transcriptional regulatory Rex family.</text>
</comment>
<feature type="domain" description="CoA-binding" evidence="8">
    <location>
        <begin position="79"/>
        <end position="186"/>
    </location>
</feature>
<evidence type="ECO:0000256" key="1">
    <source>
        <dbReference type="ARBA" id="ARBA00022490"/>
    </source>
</evidence>
<dbReference type="SMART" id="SM00881">
    <property type="entry name" value="CoA_binding"/>
    <property type="match status" value="1"/>
</dbReference>
<keyword evidence="1 7" id="KW-0963">Cytoplasm</keyword>
<organism evidence="9 10">
    <name type="scientific">Capillibacterium thermochitinicola</name>
    <dbReference type="NCBI Taxonomy" id="2699427"/>
    <lineage>
        <taxon>Bacteria</taxon>
        <taxon>Bacillati</taxon>
        <taxon>Bacillota</taxon>
        <taxon>Capillibacterium</taxon>
    </lineage>
</organism>
<keyword evidence="2 7" id="KW-0678">Repressor</keyword>
<dbReference type="Pfam" id="PF06971">
    <property type="entry name" value="Put_DNA-bind_N"/>
    <property type="match status" value="1"/>
</dbReference>
<dbReference type="GO" id="GO:0003677">
    <property type="term" value="F:DNA binding"/>
    <property type="evidence" value="ECO:0007669"/>
    <property type="project" value="UniProtKB-UniRule"/>
</dbReference>
<keyword evidence="4 7" id="KW-0520">NAD</keyword>
<evidence type="ECO:0000256" key="2">
    <source>
        <dbReference type="ARBA" id="ARBA00022491"/>
    </source>
</evidence>
<dbReference type="PANTHER" id="PTHR35786">
    <property type="entry name" value="REDOX-SENSING TRANSCRIPTIONAL REPRESSOR REX"/>
    <property type="match status" value="1"/>
</dbReference>
<evidence type="ECO:0000313" key="10">
    <source>
        <dbReference type="Proteomes" id="UP000657177"/>
    </source>
</evidence>
<dbReference type="PANTHER" id="PTHR35786:SF1">
    <property type="entry name" value="REDOX-SENSING TRANSCRIPTIONAL REPRESSOR REX 1"/>
    <property type="match status" value="1"/>
</dbReference>
<dbReference type="GO" id="GO:0003700">
    <property type="term" value="F:DNA-binding transcription factor activity"/>
    <property type="evidence" value="ECO:0007669"/>
    <property type="project" value="UniProtKB-UniRule"/>
</dbReference>
<evidence type="ECO:0000256" key="6">
    <source>
        <dbReference type="ARBA" id="ARBA00023163"/>
    </source>
</evidence>
<gene>
    <name evidence="7" type="primary">rex</name>
    <name evidence="9" type="ORF">G5B42_02030</name>
</gene>
<keyword evidence="3 7" id="KW-0805">Transcription regulation</keyword>
<evidence type="ECO:0000256" key="4">
    <source>
        <dbReference type="ARBA" id="ARBA00023027"/>
    </source>
</evidence>
<dbReference type="InterPro" id="IPR036291">
    <property type="entry name" value="NAD(P)-bd_dom_sf"/>
</dbReference>
<dbReference type="InterPro" id="IPR036388">
    <property type="entry name" value="WH-like_DNA-bd_sf"/>
</dbReference>
<protein>
    <recommendedName>
        <fullName evidence="7">Redox-sensing transcriptional repressor Rex</fullName>
    </recommendedName>
</protein>
<dbReference type="NCBIfam" id="NF003994">
    <property type="entry name" value="PRK05472.2-3"/>
    <property type="match status" value="1"/>
</dbReference>
<keyword evidence="6 7" id="KW-0804">Transcription</keyword>
<keyword evidence="10" id="KW-1185">Reference proteome</keyword>
<dbReference type="NCBIfam" id="NF003989">
    <property type="entry name" value="PRK05472.1-3"/>
    <property type="match status" value="1"/>
</dbReference>